<comment type="caution">
    <text evidence="2">The sequence shown here is derived from an EMBL/GenBank/DDBJ whole genome shotgun (WGS) entry which is preliminary data.</text>
</comment>
<evidence type="ECO:0000256" key="1">
    <source>
        <dbReference type="SAM" id="Coils"/>
    </source>
</evidence>
<proteinExistence type="predicted"/>
<protein>
    <submittedName>
        <fullName evidence="2">Uncharacterized protein</fullName>
    </submittedName>
</protein>
<organism evidence="2">
    <name type="scientific">marine sediment metagenome</name>
    <dbReference type="NCBI Taxonomy" id="412755"/>
    <lineage>
        <taxon>unclassified sequences</taxon>
        <taxon>metagenomes</taxon>
        <taxon>ecological metagenomes</taxon>
    </lineage>
</organism>
<feature type="coiled-coil region" evidence="1">
    <location>
        <begin position="7"/>
        <end position="37"/>
    </location>
</feature>
<reference evidence="2" key="1">
    <citation type="journal article" date="2015" name="Nature">
        <title>Complex archaea that bridge the gap between prokaryotes and eukaryotes.</title>
        <authorList>
            <person name="Spang A."/>
            <person name="Saw J.H."/>
            <person name="Jorgensen S.L."/>
            <person name="Zaremba-Niedzwiedzka K."/>
            <person name="Martijn J."/>
            <person name="Lind A.E."/>
            <person name="van Eijk R."/>
            <person name="Schleper C."/>
            <person name="Guy L."/>
            <person name="Ettema T.J."/>
        </authorList>
    </citation>
    <scope>NUCLEOTIDE SEQUENCE</scope>
</reference>
<sequence length="38" mass="4611">MRERILSEKERAKLKETKELKEKVKELEKRIEKLKGGK</sequence>
<keyword evidence="1" id="KW-0175">Coiled coil</keyword>
<evidence type="ECO:0000313" key="2">
    <source>
        <dbReference type="EMBL" id="KKN73622.1"/>
    </source>
</evidence>
<accession>A0A0F9TFJ7</accession>
<dbReference type="AlphaFoldDB" id="A0A0F9TFJ7"/>
<gene>
    <name evidence="2" type="ORF">LCGC14_0399380</name>
</gene>
<dbReference type="EMBL" id="LAZR01000341">
    <property type="protein sequence ID" value="KKN73622.1"/>
    <property type="molecule type" value="Genomic_DNA"/>
</dbReference>
<name>A0A0F9TFJ7_9ZZZZ</name>